<proteinExistence type="predicted"/>
<dbReference type="SMART" id="SM00953">
    <property type="entry name" value="RES"/>
    <property type="match status" value="1"/>
</dbReference>
<dbReference type="InterPro" id="IPR014914">
    <property type="entry name" value="RES_dom"/>
</dbReference>
<dbReference type="Proteomes" id="UP000182649">
    <property type="component" value="Unassembled WGS sequence"/>
</dbReference>
<name>A0A1I7I6B3_9PROT</name>
<dbReference type="AlphaFoldDB" id="A0A1I7I6B3"/>
<gene>
    <name evidence="2" type="ORF">SAMN05216417_1156</name>
</gene>
<sequence>MILSSLNASELYRAHTPRWSFAPLSGAGAAVQGGRFNRKGIEALYLTLEAKTALAEYQQVSPLLEPCMLTSYVASVGRLVDLRQLDGSDVWDPLWTDWDTDWRNFAFNLHIEPPTWVLGDLVRGAGHAGILFPSVVNRGGTNVVLYQDIFASGDSITVHDPHHDLPIDQSSWRRS</sequence>
<protein>
    <submittedName>
        <fullName evidence="2">RES domain-containing protein</fullName>
    </submittedName>
</protein>
<dbReference type="EMBL" id="FPBZ01000015">
    <property type="protein sequence ID" value="SFU68482.1"/>
    <property type="molecule type" value="Genomic_DNA"/>
</dbReference>
<evidence type="ECO:0000313" key="2">
    <source>
        <dbReference type="EMBL" id="SFU68482.1"/>
    </source>
</evidence>
<dbReference type="OrthoDB" id="648213at2"/>
<reference evidence="2 3" key="1">
    <citation type="submission" date="2016-10" db="EMBL/GenBank/DDBJ databases">
        <authorList>
            <person name="de Groot N.N."/>
        </authorList>
    </citation>
    <scope>NUCLEOTIDE SEQUENCE [LARGE SCALE GENOMIC DNA]</scope>
    <source>
        <strain evidence="2 3">Nl14</strain>
    </source>
</reference>
<dbReference type="Pfam" id="PF08808">
    <property type="entry name" value="RES"/>
    <property type="match status" value="1"/>
</dbReference>
<evidence type="ECO:0000313" key="3">
    <source>
        <dbReference type="Proteomes" id="UP000182649"/>
    </source>
</evidence>
<organism evidence="2 3">
    <name type="scientific">Nitrosospira multiformis</name>
    <dbReference type="NCBI Taxonomy" id="1231"/>
    <lineage>
        <taxon>Bacteria</taxon>
        <taxon>Pseudomonadati</taxon>
        <taxon>Pseudomonadota</taxon>
        <taxon>Betaproteobacteria</taxon>
        <taxon>Nitrosomonadales</taxon>
        <taxon>Nitrosomonadaceae</taxon>
        <taxon>Nitrosospira</taxon>
    </lineage>
</organism>
<evidence type="ECO:0000259" key="1">
    <source>
        <dbReference type="SMART" id="SM00953"/>
    </source>
</evidence>
<accession>A0A1I7I6B3</accession>
<feature type="domain" description="RES" evidence="1">
    <location>
        <begin position="23"/>
        <end position="156"/>
    </location>
</feature>